<dbReference type="InterPro" id="IPR045584">
    <property type="entry name" value="Pilin-like"/>
</dbReference>
<dbReference type="SUPFAM" id="SSF54523">
    <property type="entry name" value="Pili subunits"/>
    <property type="match status" value="1"/>
</dbReference>
<evidence type="ECO:0000256" key="2">
    <source>
        <dbReference type="ARBA" id="ARBA00021549"/>
    </source>
</evidence>
<keyword evidence="8 11" id="KW-0472">Membrane</keyword>
<gene>
    <name evidence="13" type="ORF">DEH84_01840</name>
</gene>
<keyword evidence="7 11" id="KW-1133">Transmembrane helix</keyword>
<evidence type="ECO:0000259" key="12">
    <source>
        <dbReference type="Pfam" id="PF12019"/>
    </source>
</evidence>
<dbReference type="GO" id="GO:0015627">
    <property type="term" value="C:type II protein secretion system complex"/>
    <property type="evidence" value="ECO:0007669"/>
    <property type="project" value="InterPro"/>
</dbReference>
<comment type="subcellular location">
    <subcellularLocation>
        <location evidence="1">Cell inner membrane</location>
        <topology evidence="1">Single-pass membrane protein</topology>
    </subcellularLocation>
</comment>
<dbReference type="KEGG" id="aon:DEH84_01840"/>
<dbReference type="AlphaFoldDB" id="A0A2U8FMQ7"/>
<evidence type="ECO:0000256" key="10">
    <source>
        <dbReference type="ARBA" id="ARBA00030775"/>
    </source>
</evidence>
<keyword evidence="6 11" id="KW-0812">Transmembrane</keyword>
<proteinExistence type="inferred from homology"/>
<dbReference type="Proteomes" id="UP000244892">
    <property type="component" value="Chromosome"/>
</dbReference>
<dbReference type="GO" id="GO:0015628">
    <property type="term" value="P:protein secretion by the type II secretion system"/>
    <property type="evidence" value="ECO:0007669"/>
    <property type="project" value="InterPro"/>
</dbReference>
<feature type="domain" description="General secretion pathway GspH" evidence="12">
    <location>
        <begin position="62"/>
        <end position="182"/>
    </location>
</feature>
<evidence type="ECO:0000256" key="6">
    <source>
        <dbReference type="ARBA" id="ARBA00022692"/>
    </source>
</evidence>
<evidence type="ECO:0000256" key="1">
    <source>
        <dbReference type="ARBA" id="ARBA00004377"/>
    </source>
</evidence>
<comment type="similarity">
    <text evidence="9">Belongs to the GSP H family.</text>
</comment>
<dbReference type="EMBL" id="CP029210">
    <property type="protein sequence ID" value="AWI52312.1"/>
    <property type="molecule type" value="Genomic_DNA"/>
</dbReference>
<keyword evidence="4" id="KW-0488">Methylation</keyword>
<reference evidence="13 14" key="1">
    <citation type="submission" date="2018-05" db="EMBL/GenBank/DDBJ databases">
        <title>complete genome sequence of Aquabacterium olei NBRC 110486.</title>
        <authorList>
            <person name="Tang B."/>
            <person name="Chang J."/>
            <person name="Zhang L."/>
            <person name="Yang H."/>
        </authorList>
    </citation>
    <scope>NUCLEOTIDE SEQUENCE [LARGE SCALE GENOMIC DNA]</scope>
    <source>
        <strain evidence="13 14">NBRC 110486</strain>
    </source>
</reference>
<evidence type="ECO:0000256" key="7">
    <source>
        <dbReference type="ARBA" id="ARBA00022989"/>
    </source>
</evidence>
<keyword evidence="5" id="KW-0997">Cell inner membrane</keyword>
<dbReference type="InterPro" id="IPR012902">
    <property type="entry name" value="N_methyl_site"/>
</dbReference>
<evidence type="ECO:0000256" key="4">
    <source>
        <dbReference type="ARBA" id="ARBA00022481"/>
    </source>
</evidence>
<dbReference type="Pfam" id="PF12019">
    <property type="entry name" value="GspH"/>
    <property type="match status" value="1"/>
</dbReference>
<dbReference type="Pfam" id="PF07963">
    <property type="entry name" value="N_methyl"/>
    <property type="match status" value="1"/>
</dbReference>
<dbReference type="GO" id="GO:0005886">
    <property type="term" value="C:plasma membrane"/>
    <property type="evidence" value="ECO:0007669"/>
    <property type="project" value="UniProtKB-SubCell"/>
</dbReference>
<feature type="transmembrane region" description="Helical" evidence="11">
    <location>
        <begin position="21"/>
        <end position="49"/>
    </location>
</feature>
<organism evidence="13 14">
    <name type="scientific">Aquabacterium olei</name>
    <dbReference type="NCBI Taxonomy" id="1296669"/>
    <lineage>
        <taxon>Bacteria</taxon>
        <taxon>Pseudomonadati</taxon>
        <taxon>Pseudomonadota</taxon>
        <taxon>Betaproteobacteria</taxon>
        <taxon>Burkholderiales</taxon>
        <taxon>Aquabacterium</taxon>
    </lineage>
</organism>
<evidence type="ECO:0000313" key="13">
    <source>
        <dbReference type="EMBL" id="AWI52312.1"/>
    </source>
</evidence>
<dbReference type="NCBIfam" id="TIGR02532">
    <property type="entry name" value="IV_pilin_GFxxxE"/>
    <property type="match status" value="1"/>
</dbReference>
<evidence type="ECO:0000256" key="11">
    <source>
        <dbReference type="SAM" id="Phobius"/>
    </source>
</evidence>
<evidence type="ECO:0000256" key="8">
    <source>
        <dbReference type="ARBA" id="ARBA00023136"/>
    </source>
</evidence>
<protein>
    <recommendedName>
        <fullName evidence="2">Type II secretion system protein H</fullName>
    </recommendedName>
    <alternativeName>
        <fullName evidence="10">General secretion pathway protein H</fullName>
    </alternativeName>
</protein>
<accession>A0A2U8FMQ7</accession>
<evidence type="ECO:0000313" key="14">
    <source>
        <dbReference type="Proteomes" id="UP000244892"/>
    </source>
</evidence>
<keyword evidence="14" id="KW-1185">Reference proteome</keyword>
<evidence type="ECO:0000256" key="9">
    <source>
        <dbReference type="ARBA" id="ARBA00025772"/>
    </source>
</evidence>
<name>A0A2U8FMQ7_9BURK</name>
<dbReference type="Gene3D" id="3.55.40.10">
    <property type="entry name" value="minor pseudopilin epsh domain"/>
    <property type="match status" value="1"/>
</dbReference>
<sequence>MVMWVDKARSRAGRRACGGPTACRGFTVIELMVVLTVSVILMAVAAPAFQPIVQANRTLTEMNTLTASMRVARAEALRQGLPVTLCASTNGTSCSGANTWQGGWILFVDQDANRAVDTGDRIVRVQPGFSGGDVVSASNTTSGVTFSRDGFAFNLGAAVTWTIRTTPVSNAATRCVVLNRVGRVQERAYDGSACT</sequence>
<evidence type="ECO:0000256" key="5">
    <source>
        <dbReference type="ARBA" id="ARBA00022519"/>
    </source>
</evidence>
<evidence type="ECO:0000256" key="3">
    <source>
        <dbReference type="ARBA" id="ARBA00022475"/>
    </source>
</evidence>
<keyword evidence="3" id="KW-1003">Cell membrane</keyword>
<dbReference type="InterPro" id="IPR022346">
    <property type="entry name" value="T2SS_GspH"/>
</dbReference>